<protein>
    <submittedName>
        <fullName evidence="2">Uncharacterized protein</fullName>
    </submittedName>
</protein>
<evidence type="ECO:0000313" key="3">
    <source>
        <dbReference type="Proteomes" id="UP001370758"/>
    </source>
</evidence>
<evidence type="ECO:0000256" key="1">
    <source>
        <dbReference type="SAM" id="MobiDB-lite"/>
    </source>
</evidence>
<evidence type="ECO:0000313" key="2">
    <source>
        <dbReference type="EMBL" id="KAK6498399.1"/>
    </source>
</evidence>
<feature type="compositionally biased region" description="Basic and acidic residues" evidence="1">
    <location>
        <begin position="1"/>
        <end position="17"/>
    </location>
</feature>
<proteinExistence type="predicted"/>
<dbReference type="Proteomes" id="UP001370758">
    <property type="component" value="Unassembled WGS sequence"/>
</dbReference>
<feature type="region of interest" description="Disordered" evidence="1">
    <location>
        <begin position="1"/>
        <end position="26"/>
    </location>
</feature>
<organism evidence="2 3">
    <name type="scientific">Arthrobotrys musiformis</name>
    <dbReference type="NCBI Taxonomy" id="47236"/>
    <lineage>
        <taxon>Eukaryota</taxon>
        <taxon>Fungi</taxon>
        <taxon>Dikarya</taxon>
        <taxon>Ascomycota</taxon>
        <taxon>Pezizomycotina</taxon>
        <taxon>Orbiliomycetes</taxon>
        <taxon>Orbiliales</taxon>
        <taxon>Orbiliaceae</taxon>
        <taxon>Arthrobotrys</taxon>
    </lineage>
</organism>
<feature type="compositionally biased region" description="Low complexity" evidence="1">
    <location>
        <begin position="152"/>
        <end position="162"/>
    </location>
</feature>
<dbReference type="EMBL" id="JAVHJL010000008">
    <property type="protein sequence ID" value="KAK6498399.1"/>
    <property type="molecule type" value="Genomic_DNA"/>
</dbReference>
<feature type="compositionally biased region" description="Polar residues" evidence="1">
    <location>
        <begin position="125"/>
        <end position="140"/>
    </location>
</feature>
<feature type="region of interest" description="Disordered" evidence="1">
    <location>
        <begin position="100"/>
        <end position="189"/>
    </location>
</feature>
<keyword evidence="3" id="KW-1185">Reference proteome</keyword>
<feature type="compositionally biased region" description="Polar residues" evidence="1">
    <location>
        <begin position="163"/>
        <end position="173"/>
    </location>
</feature>
<name>A0AAV9W332_9PEZI</name>
<dbReference type="AlphaFoldDB" id="A0AAV9W332"/>
<sequence>MNRARQCYEDEGRTEGPRRRHPSYSGPLCQNIFSDRDHGHLSASPTNIDTQSNSSLGQLCRYQHLGNTSYCGNTLSQGYDSEWPACYESLHFKGVLSTPSQFHQPGLLQPRPDQYTLSHGEDGPNSYQIPGNRLDSTSYIDSGPLFDTYSPRNTQQTRQTTNAEQTGWTSEPRQTYADFSTYPPQSSDRPFDSLGAILDGNIPDYSPSRDDEHLAQRPGLEKYPHSGFAAPNRTYEPPLALELQPSPTQIRTVGSWPYEQPEALNMVTAPDNYRYPSESDPADEQPLEIAAQILIKDEFYGNIHVRWARKLAGSRGQTAGLHAVGSDTNPEYLVRKYQYCGRCLFPGCTNVSWSVYPRKPRDNLFQSHQKKHHPKWLVNTPKEERCKVYTFYTEELETFPHLAQCAEL</sequence>
<reference evidence="2 3" key="1">
    <citation type="submission" date="2023-08" db="EMBL/GenBank/DDBJ databases">
        <authorList>
            <person name="Palmer J.M."/>
        </authorList>
    </citation>
    <scope>NUCLEOTIDE SEQUENCE [LARGE SCALE GENOMIC DNA]</scope>
    <source>
        <strain evidence="2 3">TWF481</strain>
    </source>
</reference>
<accession>A0AAV9W332</accession>
<gene>
    <name evidence="2" type="ORF">TWF481_010990</name>
</gene>
<comment type="caution">
    <text evidence="2">The sequence shown here is derived from an EMBL/GenBank/DDBJ whole genome shotgun (WGS) entry which is preliminary data.</text>
</comment>